<dbReference type="Proteomes" id="UP001296706">
    <property type="component" value="Unassembled WGS sequence"/>
</dbReference>
<protein>
    <submittedName>
        <fullName evidence="2">DUF1772 domain-containing protein</fullName>
    </submittedName>
</protein>
<dbReference type="EMBL" id="JAAXKY010000031">
    <property type="protein sequence ID" value="NMH77842.1"/>
    <property type="molecule type" value="Genomic_DNA"/>
</dbReference>
<dbReference type="InterPro" id="IPR013901">
    <property type="entry name" value="Anthrone_oxy"/>
</dbReference>
<comment type="caution">
    <text evidence="2">The sequence shown here is derived from an EMBL/GenBank/DDBJ whole genome shotgun (WGS) entry which is preliminary data.</text>
</comment>
<gene>
    <name evidence="2" type="ORF">HF577_12210</name>
</gene>
<feature type="transmembrane region" description="Helical" evidence="1">
    <location>
        <begin position="6"/>
        <end position="32"/>
    </location>
</feature>
<evidence type="ECO:0000313" key="3">
    <source>
        <dbReference type="Proteomes" id="UP001296706"/>
    </source>
</evidence>
<dbReference type="Pfam" id="PF08592">
    <property type="entry name" value="Anthrone_oxy"/>
    <property type="match status" value="1"/>
</dbReference>
<name>A0ABX1RCV8_9PSEU</name>
<keyword evidence="1" id="KW-0472">Membrane</keyword>
<organism evidence="2 3">
    <name type="scientific">Pseudonocardia xinjiangensis</name>
    <dbReference type="NCBI Taxonomy" id="75289"/>
    <lineage>
        <taxon>Bacteria</taxon>
        <taxon>Bacillati</taxon>
        <taxon>Actinomycetota</taxon>
        <taxon>Actinomycetes</taxon>
        <taxon>Pseudonocardiales</taxon>
        <taxon>Pseudonocardiaceae</taxon>
        <taxon>Pseudonocardia</taxon>
    </lineage>
</organism>
<keyword evidence="1" id="KW-1133">Transmembrane helix</keyword>
<evidence type="ECO:0000256" key="1">
    <source>
        <dbReference type="SAM" id="Phobius"/>
    </source>
</evidence>
<feature type="transmembrane region" description="Helical" evidence="1">
    <location>
        <begin position="53"/>
        <end position="79"/>
    </location>
</feature>
<accession>A0ABX1RCV8</accession>
<sequence>MIDALLPSAILVATVGSGLMAGLFFAFSVAVMPALRRLPPAAGAAAMQSVNRAILNPLFGVVFGGTTVLCVLLAVAAPFSAQHATAWIVVGAVLHVVGSFLVTAVWNVPLNIRLDAVDPDAAAGTWSEYLVRWTAWNHVRTVLCTASTTALALAV</sequence>
<keyword evidence="3" id="KW-1185">Reference proteome</keyword>
<keyword evidence="1" id="KW-0812">Transmembrane</keyword>
<evidence type="ECO:0000313" key="2">
    <source>
        <dbReference type="EMBL" id="NMH77842.1"/>
    </source>
</evidence>
<proteinExistence type="predicted"/>
<feature type="transmembrane region" description="Helical" evidence="1">
    <location>
        <begin position="85"/>
        <end position="106"/>
    </location>
</feature>
<reference evidence="2 3" key="1">
    <citation type="submission" date="2020-04" db="EMBL/GenBank/DDBJ databases">
        <authorList>
            <person name="Klaysubun C."/>
            <person name="Duangmal K."/>
            <person name="Lipun K."/>
        </authorList>
    </citation>
    <scope>NUCLEOTIDE SEQUENCE [LARGE SCALE GENOMIC DNA]</scope>
    <source>
        <strain evidence="2 3">JCM 11839</strain>
    </source>
</reference>